<evidence type="ECO:0000313" key="3">
    <source>
        <dbReference type="Proteomes" id="UP000014760"/>
    </source>
</evidence>
<gene>
    <name evidence="1" type="ORF">CAPTEDRAFT_197717</name>
</gene>
<reference evidence="2" key="3">
    <citation type="submission" date="2015-06" db="UniProtKB">
        <authorList>
            <consortium name="EnsemblMetazoa"/>
        </authorList>
    </citation>
    <scope>IDENTIFICATION</scope>
</reference>
<dbReference type="EMBL" id="AMQN01010187">
    <property type="status" value="NOT_ANNOTATED_CDS"/>
    <property type="molecule type" value="Genomic_DNA"/>
</dbReference>
<name>R7U7E6_CAPTE</name>
<dbReference type="EnsemblMetazoa" id="CapteT197717">
    <property type="protein sequence ID" value="CapteP197717"/>
    <property type="gene ID" value="CapteG197717"/>
</dbReference>
<dbReference type="EMBL" id="KB307246">
    <property type="protein sequence ID" value="ELT99060.1"/>
    <property type="molecule type" value="Genomic_DNA"/>
</dbReference>
<dbReference type="AlphaFoldDB" id="R7U7E6"/>
<dbReference type="HOGENOM" id="CLU_075909_0_0_1"/>
<protein>
    <recommendedName>
        <fullName evidence="4">WSC domain-containing protein</fullName>
    </recommendedName>
</protein>
<dbReference type="Proteomes" id="UP000014760">
    <property type="component" value="Unassembled WGS sequence"/>
</dbReference>
<reference evidence="3" key="1">
    <citation type="submission" date="2012-12" db="EMBL/GenBank/DDBJ databases">
        <authorList>
            <person name="Hellsten U."/>
            <person name="Grimwood J."/>
            <person name="Chapman J.A."/>
            <person name="Shapiro H."/>
            <person name="Aerts A."/>
            <person name="Otillar R.P."/>
            <person name="Terry A.Y."/>
            <person name="Boore J.L."/>
            <person name="Simakov O."/>
            <person name="Marletaz F."/>
            <person name="Cho S.-J."/>
            <person name="Edsinger-Gonzales E."/>
            <person name="Havlak P."/>
            <person name="Kuo D.-H."/>
            <person name="Larsson T."/>
            <person name="Lv J."/>
            <person name="Arendt D."/>
            <person name="Savage R."/>
            <person name="Osoegawa K."/>
            <person name="de Jong P."/>
            <person name="Lindberg D.R."/>
            <person name="Seaver E.C."/>
            <person name="Weisblat D.A."/>
            <person name="Putnam N.H."/>
            <person name="Grigoriev I.V."/>
            <person name="Rokhsar D.S."/>
        </authorList>
    </citation>
    <scope>NUCLEOTIDE SEQUENCE</scope>
    <source>
        <strain evidence="3">I ESC-2004</strain>
    </source>
</reference>
<evidence type="ECO:0000313" key="2">
    <source>
        <dbReference type="EnsemblMetazoa" id="CapteP197717"/>
    </source>
</evidence>
<keyword evidence="3" id="KW-1185">Reference proteome</keyword>
<evidence type="ECO:0000313" key="1">
    <source>
        <dbReference type="EMBL" id="ELT99060.1"/>
    </source>
</evidence>
<proteinExistence type="predicted"/>
<reference evidence="1 3" key="2">
    <citation type="journal article" date="2013" name="Nature">
        <title>Insights into bilaterian evolution from three spiralian genomes.</title>
        <authorList>
            <person name="Simakov O."/>
            <person name="Marletaz F."/>
            <person name="Cho S.J."/>
            <person name="Edsinger-Gonzales E."/>
            <person name="Havlak P."/>
            <person name="Hellsten U."/>
            <person name="Kuo D.H."/>
            <person name="Larsson T."/>
            <person name="Lv J."/>
            <person name="Arendt D."/>
            <person name="Savage R."/>
            <person name="Osoegawa K."/>
            <person name="de Jong P."/>
            <person name="Grimwood J."/>
            <person name="Chapman J.A."/>
            <person name="Shapiro H."/>
            <person name="Aerts A."/>
            <person name="Otillar R.P."/>
            <person name="Terry A.Y."/>
            <person name="Boore J.L."/>
            <person name="Grigoriev I.V."/>
            <person name="Lindberg D.R."/>
            <person name="Seaver E.C."/>
            <person name="Weisblat D.A."/>
            <person name="Putnam N.H."/>
            <person name="Rokhsar D.S."/>
        </authorList>
    </citation>
    <scope>NUCLEOTIDE SEQUENCE</scope>
    <source>
        <strain evidence="1 3">I ESC-2004</strain>
    </source>
</reference>
<accession>R7U7E6</accession>
<sequence length="295" mass="32855">MGSLERTYLIKRAALLCSLAIGQTDRQVERRNILLCYCGNEVPLQGAVGDNQCNAECKNGDNICGFAGYARIVTNEGMAQIITNICLNLNVYKVSAHIPWTQDYKTNTNRLCAALLFEGEWKWEWRFWKYYYYASFSQSDCAREKIALCITKYGDFFGNLPWADGYPTVNDRTCIRAVMRSHGIELIPSSCDGNFAFICISSDSIAETTAKATTQSGLTTGITLSSKPFTNQPADSTDTLMSISDRAAMKSSSKKSTVFICTKIMSGSFAFSASQKNTRIYLVTIRFNLIIVQNI</sequence>
<dbReference type="EMBL" id="AMQN01010186">
    <property type="status" value="NOT_ANNOTATED_CDS"/>
    <property type="molecule type" value="Genomic_DNA"/>
</dbReference>
<evidence type="ECO:0008006" key="4">
    <source>
        <dbReference type="Google" id="ProtNLM"/>
    </source>
</evidence>
<organism evidence="1">
    <name type="scientific">Capitella teleta</name>
    <name type="common">Polychaete worm</name>
    <dbReference type="NCBI Taxonomy" id="283909"/>
    <lineage>
        <taxon>Eukaryota</taxon>
        <taxon>Metazoa</taxon>
        <taxon>Spiralia</taxon>
        <taxon>Lophotrochozoa</taxon>
        <taxon>Annelida</taxon>
        <taxon>Polychaeta</taxon>
        <taxon>Sedentaria</taxon>
        <taxon>Scolecida</taxon>
        <taxon>Capitellidae</taxon>
        <taxon>Capitella</taxon>
    </lineage>
</organism>